<proteinExistence type="predicted"/>
<gene>
    <name evidence="1" type="ORF">FWK35_00027286</name>
</gene>
<dbReference type="Proteomes" id="UP000478052">
    <property type="component" value="Unassembled WGS sequence"/>
</dbReference>
<name>A0A6G0VXM6_APHCR</name>
<organism evidence="1 2">
    <name type="scientific">Aphis craccivora</name>
    <name type="common">Cowpea aphid</name>
    <dbReference type="NCBI Taxonomy" id="307492"/>
    <lineage>
        <taxon>Eukaryota</taxon>
        <taxon>Metazoa</taxon>
        <taxon>Ecdysozoa</taxon>
        <taxon>Arthropoda</taxon>
        <taxon>Hexapoda</taxon>
        <taxon>Insecta</taxon>
        <taxon>Pterygota</taxon>
        <taxon>Neoptera</taxon>
        <taxon>Paraneoptera</taxon>
        <taxon>Hemiptera</taxon>
        <taxon>Sternorrhyncha</taxon>
        <taxon>Aphidomorpha</taxon>
        <taxon>Aphidoidea</taxon>
        <taxon>Aphididae</taxon>
        <taxon>Aphidini</taxon>
        <taxon>Aphis</taxon>
        <taxon>Aphis</taxon>
    </lineage>
</organism>
<dbReference type="OrthoDB" id="6621203at2759"/>
<sequence length="50" mass="5877">MLNLQQAIANGLIVEKMHRVVQFNQSAWLAAYYYISLNTESRKKTKNDFE</sequence>
<accession>A0A6G0VXM6</accession>
<evidence type="ECO:0000313" key="2">
    <source>
        <dbReference type="Proteomes" id="UP000478052"/>
    </source>
</evidence>
<evidence type="ECO:0000313" key="1">
    <source>
        <dbReference type="EMBL" id="KAF0713636.1"/>
    </source>
</evidence>
<comment type="caution">
    <text evidence="1">The sequence shown here is derived from an EMBL/GenBank/DDBJ whole genome shotgun (WGS) entry which is preliminary data.</text>
</comment>
<dbReference type="EMBL" id="VUJU01010608">
    <property type="protein sequence ID" value="KAF0713636.1"/>
    <property type="molecule type" value="Genomic_DNA"/>
</dbReference>
<dbReference type="AlphaFoldDB" id="A0A6G0VXM6"/>
<feature type="non-terminal residue" evidence="1">
    <location>
        <position position="50"/>
    </location>
</feature>
<keyword evidence="2" id="KW-1185">Reference proteome</keyword>
<reference evidence="1 2" key="1">
    <citation type="submission" date="2019-08" db="EMBL/GenBank/DDBJ databases">
        <title>Whole genome of Aphis craccivora.</title>
        <authorList>
            <person name="Voronova N.V."/>
            <person name="Shulinski R.S."/>
            <person name="Bandarenka Y.V."/>
            <person name="Zhorov D.G."/>
            <person name="Warner D."/>
        </authorList>
    </citation>
    <scope>NUCLEOTIDE SEQUENCE [LARGE SCALE GENOMIC DNA]</scope>
    <source>
        <strain evidence="1">180601</strain>
        <tissue evidence="1">Whole Body</tissue>
    </source>
</reference>
<protein>
    <submittedName>
        <fullName evidence="1">Uncharacterized protein</fullName>
    </submittedName>
</protein>